<organism evidence="2 3">
    <name type="scientific">Corynebacterium aurimucosum</name>
    <dbReference type="NCBI Taxonomy" id="169292"/>
    <lineage>
        <taxon>Bacteria</taxon>
        <taxon>Bacillati</taxon>
        <taxon>Actinomycetota</taxon>
        <taxon>Actinomycetes</taxon>
        <taxon>Mycobacteriales</taxon>
        <taxon>Corynebacteriaceae</taxon>
        <taxon>Corynebacterium</taxon>
    </lineage>
</organism>
<dbReference type="EMBL" id="VMTY01000004">
    <property type="protein sequence ID" value="TVU57478.1"/>
    <property type="molecule type" value="Genomic_DNA"/>
</dbReference>
<proteinExistence type="predicted"/>
<gene>
    <name evidence="2" type="ORF">FQK23_01950</name>
</gene>
<keyword evidence="1" id="KW-0472">Membrane</keyword>
<feature type="transmembrane region" description="Helical" evidence="1">
    <location>
        <begin position="93"/>
        <end position="111"/>
    </location>
</feature>
<protein>
    <submittedName>
        <fullName evidence="2">Uncharacterized protein</fullName>
    </submittedName>
</protein>
<feature type="transmembrane region" description="Helical" evidence="1">
    <location>
        <begin position="65"/>
        <end position="81"/>
    </location>
</feature>
<evidence type="ECO:0000256" key="1">
    <source>
        <dbReference type="SAM" id="Phobius"/>
    </source>
</evidence>
<name>A0A558GKW0_9CORY</name>
<evidence type="ECO:0000313" key="2">
    <source>
        <dbReference type="EMBL" id="TVU57478.1"/>
    </source>
</evidence>
<reference evidence="2 3" key="1">
    <citation type="submission" date="2019-07" db="EMBL/GenBank/DDBJ databases">
        <title>Draft genome of C. aurimucosum strain 14-2523.</title>
        <authorList>
            <person name="Pacheco L.G.C."/>
            <person name="Aguiar E.R.G.R."/>
            <person name="Navas J."/>
            <person name="Santos C.S."/>
            <person name="Rocha D.J.P.G."/>
        </authorList>
    </citation>
    <scope>NUCLEOTIDE SEQUENCE [LARGE SCALE GENOMIC DNA]</scope>
    <source>
        <strain evidence="2 3">14-2523</strain>
    </source>
</reference>
<dbReference type="Proteomes" id="UP000320531">
    <property type="component" value="Unassembled WGS sequence"/>
</dbReference>
<keyword evidence="1" id="KW-0812">Transmembrane</keyword>
<accession>A0A558GKW0</accession>
<dbReference type="AlphaFoldDB" id="A0A558GKW0"/>
<keyword evidence="1" id="KW-1133">Transmembrane helix</keyword>
<comment type="caution">
    <text evidence="2">The sequence shown here is derived from an EMBL/GenBank/DDBJ whole genome shotgun (WGS) entry which is preliminary data.</text>
</comment>
<evidence type="ECO:0000313" key="3">
    <source>
        <dbReference type="Proteomes" id="UP000320531"/>
    </source>
</evidence>
<sequence>MPQHYIAPFDFPDHEYNERLIPRSHRSVSSPNPSPATSAITCAIATASPLLGGKTLETKELRTRIVVAVILCAMAVPILIFEDLSFSSGWQGLAAAFFAVLFVVTAARNLWSIRSSTWGARRIRTAAENGWIEYYPALLSEIWQTGEYVPEYEPTQYYYKAKVRLFLPDGTIHDIISDEFASLTSPRAFREQGIGVVRFQSKAIFERTTGWYIAAHLSTKPLRFASLRHGLSREQVIAGLNAAASSAS</sequence>